<dbReference type="PROSITE" id="PS00061">
    <property type="entry name" value="ADH_SHORT"/>
    <property type="match status" value="1"/>
</dbReference>
<dbReference type="InterPro" id="IPR020904">
    <property type="entry name" value="Sc_DH/Rdtase_CS"/>
</dbReference>
<dbReference type="InterPro" id="IPR036291">
    <property type="entry name" value="NAD(P)-bd_dom_sf"/>
</dbReference>
<dbReference type="InterPro" id="IPR002347">
    <property type="entry name" value="SDR_fam"/>
</dbReference>
<dbReference type="Gene3D" id="3.40.50.720">
    <property type="entry name" value="NAD(P)-binding Rossmann-like Domain"/>
    <property type="match status" value="1"/>
</dbReference>
<dbReference type="Pfam" id="PF13561">
    <property type="entry name" value="adh_short_C2"/>
    <property type="match status" value="1"/>
</dbReference>
<dbReference type="AlphaFoldDB" id="A0A365UB52"/>
<dbReference type="FunFam" id="3.40.50.720:FF:000084">
    <property type="entry name" value="Short-chain dehydrogenase reductase"/>
    <property type="match status" value="1"/>
</dbReference>
<dbReference type="OrthoDB" id="9789398at2"/>
<keyword evidence="4" id="KW-1185">Reference proteome</keyword>
<dbReference type="PRINTS" id="PR00080">
    <property type="entry name" value="SDRFAMILY"/>
</dbReference>
<keyword evidence="2" id="KW-0560">Oxidoreductase</keyword>
<sequence>MRFDGKRVLVTGGAGGIGAATVAAFRDEGATVALGTRRAQAFEGFAARHGAERVHPVVADLATPEGCRSMVAAALEALGGLDVLVNAAGVYLEAAIEAVDDDHWNRTLAVDLSAPFFCTQAALPELGARGGNVVNVASDAALIGQPLAVPYCAAKAGLVNMTRAMALELAGSVRVNAVCPSNVDTPMIRGAAEASGDPDAYMRWAESYAPQGRMAQPEEVAAAILWLASDEAGFVTGAALPVDGARTAGVTLSR</sequence>
<dbReference type="PANTHER" id="PTHR24321">
    <property type="entry name" value="DEHYDROGENASES, SHORT CHAIN"/>
    <property type="match status" value="1"/>
</dbReference>
<dbReference type="CDD" id="cd05233">
    <property type="entry name" value="SDR_c"/>
    <property type="match status" value="1"/>
</dbReference>
<accession>A0A365UB52</accession>
<evidence type="ECO:0000313" key="4">
    <source>
        <dbReference type="Proteomes" id="UP000253370"/>
    </source>
</evidence>
<name>A0A365UB52_9RHOB</name>
<dbReference type="PANTHER" id="PTHR24321:SF15">
    <property type="entry name" value="OXIDOREDUCTASE UCPA"/>
    <property type="match status" value="1"/>
</dbReference>
<gene>
    <name evidence="3" type="ORF">DRV85_06410</name>
</gene>
<dbReference type="SUPFAM" id="SSF51735">
    <property type="entry name" value="NAD(P)-binding Rossmann-fold domains"/>
    <property type="match status" value="1"/>
</dbReference>
<evidence type="ECO:0000256" key="1">
    <source>
        <dbReference type="ARBA" id="ARBA00006484"/>
    </source>
</evidence>
<organism evidence="3 4">
    <name type="scientific">Rhodosalinus halophilus</name>
    <dbReference type="NCBI Taxonomy" id="2259333"/>
    <lineage>
        <taxon>Bacteria</taxon>
        <taxon>Pseudomonadati</taxon>
        <taxon>Pseudomonadota</taxon>
        <taxon>Alphaproteobacteria</taxon>
        <taxon>Rhodobacterales</taxon>
        <taxon>Paracoccaceae</taxon>
        <taxon>Rhodosalinus</taxon>
    </lineage>
</organism>
<reference evidence="3 4" key="1">
    <citation type="submission" date="2018-07" db="EMBL/GenBank/DDBJ databases">
        <title>Rhodosalinus sp. strain E84T genomic sequence and assembly.</title>
        <authorList>
            <person name="Liu Z.-W."/>
            <person name="Lu D.-C."/>
        </authorList>
    </citation>
    <scope>NUCLEOTIDE SEQUENCE [LARGE SCALE GENOMIC DNA]</scope>
    <source>
        <strain evidence="3 4">E84</strain>
    </source>
</reference>
<comment type="similarity">
    <text evidence="1">Belongs to the short-chain dehydrogenases/reductases (SDR) family.</text>
</comment>
<dbReference type="PRINTS" id="PR00081">
    <property type="entry name" value="GDHRDH"/>
</dbReference>
<evidence type="ECO:0000313" key="3">
    <source>
        <dbReference type="EMBL" id="RBI86374.1"/>
    </source>
</evidence>
<dbReference type="EMBL" id="QNTQ01000005">
    <property type="protein sequence ID" value="RBI86374.1"/>
    <property type="molecule type" value="Genomic_DNA"/>
</dbReference>
<proteinExistence type="inferred from homology"/>
<evidence type="ECO:0000256" key="2">
    <source>
        <dbReference type="ARBA" id="ARBA00023002"/>
    </source>
</evidence>
<dbReference type="Proteomes" id="UP000253370">
    <property type="component" value="Unassembled WGS sequence"/>
</dbReference>
<dbReference type="RefSeq" id="WP_113288611.1">
    <property type="nucleotide sequence ID" value="NZ_QNTQ01000005.1"/>
</dbReference>
<dbReference type="GO" id="GO:0016491">
    <property type="term" value="F:oxidoreductase activity"/>
    <property type="evidence" value="ECO:0007669"/>
    <property type="project" value="UniProtKB-KW"/>
</dbReference>
<protein>
    <submittedName>
        <fullName evidence="3">SDR family NAD(P)-dependent oxidoreductase</fullName>
    </submittedName>
</protein>
<comment type="caution">
    <text evidence="3">The sequence shown here is derived from an EMBL/GenBank/DDBJ whole genome shotgun (WGS) entry which is preliminary data.</text>
</comment>